<dbReference type="AlphaFoldDB" id="A0A2C6L5D8"/>
<dbReference type="GeneID" id="94426743"/>
<name>A0A2C6L5D8_9APIC</name>
<dbReference type="VEuPathDB" id="ToxoDB:CSUI_003334"/>
<accession>A0A2C6L5D8</accession>
<protein>
    <submittedName>
        <fullName evidence="1">Uncharacterized protein</fullName>
    </submittedName>
</protein>
<keyword evidence="2" id="KW-1185">Reference proteome</keyword>
<evidence type="ECO:0000313" key="2">
    <source>
        <dbReference type="Proteomes" id="UP000221165"/>
    </source>
</evidence>
<dbReference type="Proteomes" id="UP000221165">
    <property type="component" value="Unassembled WGS sequence"/>
</dbReference>
<comment type="caution">
    <text evidence="1">The sequence shown here is derived from an EMBL/GenBank/DDBJ whole genome shotgun (WGS) entry which is preliminary data.</text>
</comment>
<proteinExistence type="predicted"/>
<organism evidence="1 2">
    <name type="scientific">Cystoisospora suis</name>
    <dbReference type="NCBI Taxonomy" id="483139"/>
    <lineage>
        <taxon>Eukaryota</taxon>
        <taxon>Sar</taxon>
        <taxon>Alveolata</taxon>
        <taxon>Apicomplexa</taxon>
        <taxon>Conoidasida</taxon>
        <taxon>Coccidia</taxon>
        <taxon>Eucoccidiorida</taxon>
        <taxon>Eimeriorina</taxon>
        <taxon>Sarcocystidae</taxon>
        <taxon>Cystoisospora</taxon>
    </lineage>
</organism>
<dbReference type="RefSeq" id="XP_067924489.1">
    <property type="nucleotide sequence ID" value="XM_068063532.1"/>
</dbReference>
<reference evidence="1 2" key="1">
    <citation type="journal article" date="2017" name="Int. J. Parasitol.">
        <title>The genome of the protozoan parasite Cystoisospora suis and a reverse vaccinology approach to identify vaccine candidates.</title>
        <authorList>
            <person name="Palmieri N."/>
            <person name="Shrestha A."/>
            <person name="Ruttkowski B."/>
            <person name="Beck T."/>
            <person name="Vogl C."/>
            <person name="Tomley F."/>
            <person name="Blake D.P."/>
            <person name="Joachim A."/>
        </authorList>
    </citation>
    <scope>NUCLEOTIDE SEQUENCE [LARGE SCALE GENOMIC DNA]</scope>
    <source>
        <strain evidence="1 2">Wien I</strain>
    </source>
</reference>
<dbReference type="EMBL" id="MIGC01001461">
    <property type="protein sequence ID" value="PHJ22812.1"/>
    <property type="molecule type" value="Genomic_DNA"/>
</dbReference>
<gene>
    <name evidence="1" type="ORF">CSUI_003334</name>
</gene>
<evidence type="ECO:0000313" key="1">
    <source>
        <dbReference type="EMBL" id="PHJ22812.1"/>
    </source>
</evidence>
<sequence>MLAGLRWKPDGLATSMQRFCTKFGSRHVRDICTGTRRLLEHKIKSLGSAAESPLETLKLLRMVPLHPLFLREGPEESPLSSPPDQPDSTPRLLEVEEYLLPIKTADPDNRMGRARLLDLLEYRSCVTDVANSDQFNDISKSGMPNWIQLRFTSLLQPPEADAMATGLLVNAMDLRGAPLETRRQCERAGDRDCDTSEATAPPAGTHLTRTASSFTLVLMARIAAVFDADEHRGRKCGADGSAEESRRPACARLNAFLKFRKAARGAAEEISRLSFSDFDAQVKQICLDYDTTTVSQAETRHMRDLVHGKALITTSSTLSAAGASYSIIHPADLPDNQATP</sequence>